<dbReference type="PANTHER" id="PTHR43806">
    <property type="entry name" value="PEPTIDASE S8"/>
    <property type="match status" value="1"/>
</dbReference>
<dbReference type="GO" id="GO:0006508">
    <property type="term" value="P:proteolysis"/>
    <property type="evidence" value="ECO:0007669"/>
    <property type="project" value="UniProtKB-KW"/>
</dbReference>
<evidence type="ECO:0000256" key="3">
    <source>
        <dbReference type="ARBA" id="ARBA00022801"/>
    </source>
</evidence>
<keyword evidence="4" id="KW-0720">Serine protease</keyword>
<reference evidence="6" key="1">
    <citation type="submission" date="2018-05" db="EMBL/GenBank/DDBJ databases">
        <authorList>
            <person name="Lanie J.A."/>
            <person name="Ng W.-L."/>
            <person name="Kazmierczak K.M."/>
            <person name="Andrzejewski T.M."/>
            <person name="Davidsen T.M."/>
            <person name="Wayne K.J."/>
            <person name="Tettelin H."/>
            <person name="Glass J.I."/>
            <person name="Rusch D."/>
            <person name="Podicherti R."/>
            <person name="Tsui H.-C.T."/>
            <person name="Winkler M.E."/>
        </authorList>
    </citation>
    <scope>NUCLEOTIDE SEQUENCE</scope>
</reference>
<gene>
    <name evidence="6" type="ORF">METZ01_LOCUS417976</name>
</gene>
<feature type="non-terminal residue" evidence="6">
    <location>
        <position position="1"/>
    </location>
</feature>
<dbReference type="Pfam" id="PF00082">
    <property type="entry name" value="Peptidase_S8"/>
    <property type="match status" value="1"/>
</dbReference>
<name>A0A382X207_9ZZZZ</name>
<proteinExistence type="inferred from homology"/>
<dbReference type="PROSITE" id="PS00138">
    <property type="entry name" value="SUBTILASE_SER"/>
    <property type="match status" value="1"/>
</dbReference>
<evidence type="ECO:0000313" key="6">
    <source>
        <dbReference type="EMBL" id="SVD65122.1"/>
    </source>
</evidence>
<sequence length="273" mass="29164">YDNFFIGNVDGYDGYSTVNDGTNNYYYHTNTSYNLRQNSDVIEWKDATDKGMIIVNSAGNDGIEFAAEPGIYTTAVDSNGDLILSGRMIIVGSVNNNGTMSVWSNKAGHFCQTVTRDDNNNVTGCADVYETKNYYIVAPGETINSLDSDSDTDTQVRSGTSMAAPHVTGAIAILKQAWPQLNADQIISLLFTTATDLGDPGIDEVYGNGMLNLDAATDPQGTSTISSSSGTASLSSTSMVTSSTIGDSLSSISAFDSTMIVDSYNRDYYVDLN</sequence>
<evidence type="ECO:0000259" key="5">
    <source>
        <dbReference type="Pfam" id="PF00082"/>
    </source>
</evidence>
<dbReference type="SUPFAM" id="SSF52743">
    <property type="entry name" value="Subtilisin-like"/>
    <property type="match status" value="1"/>
</dbReference>
<keyword evidence="3" id="KW-0378">Hydrolase</keyword>
<organism evidence="6">
    <name type="scientific">marine metagenome</name>
    <dbReference type="NCBI Taxonomy" id="408172"/>
    <lineage>
        <taxon>unclassified sequences</taxon>
        <taxon>metagenomes</taxon>
        <taxon>ecological metagenomes</taxon>
    </lineage>
</organism>
<feature type="non-terminal residue" evidence="6">
    <location>
        <position position="273"/>
    </location>
</feature>
<comment type="similarity">
    <text evidence="1">Belongs to the peptidase S8 family.</text>
</comment>
<dbReference type="InterPro" id="IPR036852">
    <property type="entry name" value="Peptidase_S8/S53_dom_sf"/>
</dbReference>
<dbReference type="InterPro" id="IPR000209">
    <property type="entry name" value="Peptidase_S8/S53_dom"/>
</dbReference>
<keyword evidence="2" id="KW-0645">Protease</keyword>
<dbReference type="AlphaFoldDB" id="A0A382X207"/>
<dbReference type="GO" id="GO:0004252">
    <property type="term" value="F:serine-type endopeptidase activity"/>
    <property type="evidence" value="ECO:0007669"/>
    <property type="project" value="InterPro"/>
</dbReference>
<dbReference type="InterPro" id="IPR023828">
    <property type="entry name" value="Peptidase_S8_Ser-AS"/>
</dbReference>
<accession>A0A382X207</accession>
<dbReference type="PANTHER" id="PTHR43806:SF11">
    <property type="entry name" value="CEREVISIN-RELATED"/>
    <property type="match status" value="1"/>
</dbReference>
<dbReference type="PROSITE" id="PS51892">
    <property type="entry name" value="SUBTILASE"/>
    <property type="match status" value="1"/>
</dbReference>
<feature type="domain" description="Peptidase S8/S53" evidence="5">
    <location>
        <begin position="41"/>
        <end position="209"/>
    </location>
</feature>
<evidence type="ECO:0000256" key="4">
    <source>
        <dbReference type="ARBA" id="ARBA00022825"/>
    </source>
</evidence>
<evidence type="ECO:0000256" key="1">
    <source>
        <dbReference type="ARBA" id="ARBA00011073"/>
    </source>
</evidence>
<dbReference type="InterPro" id="IPR050131">
    <property type="entry name" value="Peptidase_S8_subtilisin-like"/>
</dbReference>
<dbReference type="Gene3D" id="3.40.50.200">
    <property type="entry name" value="Peptidase S8/S53 domain"/>
    <property type="match status" value="1"/>
</dbReference>
<evidence type="ECO:0000256" key="2">
    <source>
        <dbReference type="ARBA" id="ARBA00022670"/>
    </source>
</evidence>
<protein>
    <recommendedName>
        <fullName evidence="5">Peptidase S8/S53 domain-containing protein</fullName>
    </recommendedName>
</protein>
<dbReference type="EMBL" id="UINC01164327">
    <property type="protein sequence ID" value="SVD65122.1"/>
    <property type="molecule type" value="Genomic_DNA"/>
</dbReference>